<sequence length="142" mass="16031">MNMKQELFNLGQEGRQKIGQCVTAVRLAVRVFGTDGILIKPNDSQSSQLYLQPVKNDHAYFTGDNFFVTCFTTDDNIEKLTWTDFESNPISTDHGRIHAEHAKGDQVGLRLVFTNVEIEDAGTYTCSDDQDSVSFDLTVYRK</sequence>
<dbReference type="CDD" id="cd00096">
    <property type="entry name" value="Ig"/>
    <property type="match status" value="1"/>
</dbReference>
<dbReference type="InterPro" id="IPR013783">
    <property type="entry name" value="Ig-like_fold"/>
</dbReference>
<evidence type="ECO:0000313" key="2">
    <source>
        <dbReference type="EMBL" id="KAF8796198.1"/>
    </source>
</evidence>
<organism evidence="2 3">
    <name type="scientific">Argiope bruennichi</name>
    <name type="common">Wasp spider</name>
    <name type="synonym">Aranea bruennichi</name>
    <dbReference type="NCBI Taxonomy" id="94029"/>
    <lineage>
        <taxon>Eukaryota</taxon>
        <taxon>Metazoa</taxon>
        <taxon>Ecdysozoa</taxon>
        <taxon>Arthropoda</taxon>
        <taxon>Chelicerata</taxon>
        <taxon>Arachnida</taxon>
        <taxon>Araneae</taxon>
        <taxon>Araneomorphae</taxon>
        <taxon>Entelegynae</taxon>
        <taxon>Araneoidea</taxon>
        <taxon>Araneidae</taxon>
        <taxon>Argiope</taxon>
    </lineage>
</organism>
<dbReference type="AlphaFoldDB" id="A0A8T0G169"/>
<dbReference type="SMART" id="SM00409">
    <property type="entry name" value="IG"/>
    <property type="match status" value="1"/>
</dbReference>
<reference evidence="2" key="1">
    <citation type="journal article" date="2020" name="bioRxiv">
        <title>Chromosome-level reference genome of the European wasp spider Argiope bruennichi: a resource for studies on range expansion and evolutionary adaptation.</title>
        <authorList>
            <person name="Sheffer M.M."/>
            <person name="Hoppe A."/>
            <person name="Krehenwinkel H."/>
            <person name="Uhl G."/>
            <person name="Kuss A.W."/>
            <person name="Jensen L."/>
            <person name="Jensen C."/>
            <person name="Gillespie R.G."/>
            <person name="Hoff K.J."/>
            <person name="Prost S."/>
        </authorList>
    </citation>
    <scope>NUCLEOTIDE SEQUENCE</scope>
</reference>
<evidence type="ECO:0000259" key="1">
    <source>
        <dbReference type="PROSITE" id="PS50835"/>
    </source>
</evidence>
<accession>A0A8T0G169</accession>
<dbReference type="InterPro" id="IPR007110">
    <property type="entry name" value="Ig-like_dom"/>
</dbReference>
<dbReference type="EMBL" id="JABXBU010000001">
    <property type="protein sequence ID" value="KAF8796198.1"/>
    <property type="molecule type" value="Genomic_DNA"/>
</dbReference>
<name>A0A8T0G169_ARGBR</name>
<proteinExistence type="predicted"/>
<dbReference type="PROSITE" id="PS50835">
    <property type="entry name" value="IG_LIKE"/>
    <property type="match status" value="1"/>
</dbReference>
<dbReference type="Proteomes" id="UP000807504">
    <property type="component" value="Unassembled WGS sequence"/>
</dbReference>
<dbReference type="InterPro" id="IPR036179">
    <property type="entry name" value="Ig-like_dom_sf"/>
</dbReference>
<feature type="domain" description="Ig-like" evidence="1">
    <location>
        <begin position="41"/>
        <end position="138"/>
    </location>
</feature>
<keyword evidence="3" id="KW-1185">Reference proteome</keyword>
<dbReference type="SUPFAM" id="SSF48726">
    <property type="entry name" value="Immunoglobulin"/>
    <property type="match status" value="1"/>
</dbReference>
<dbReference type="InterPro" id="IPR003599">
    <property type="entry name" value="Ig_sub"/>
</dbReference>
<protein>
    <recommendedName>
        <fullName evidence="1">Ig-like domain-containing protein</fullName>
    </recommendedName>
</protein>
<comment type="caution">
    <text evidence="2">The sequence shown here is derived from an EMBL/GenBank/DDBJ whole genome shotgun (WGS) entry which is preliminary data.</text>
</comment>
<gene>
    <name evidence="2" type="ORF">HNY73_000608</name>
</gene>
<reference evidence="2" key="2">
    <citation type="submission" date="2020-06" db="EMBL/GenBank/DDBJ databases">
        <authorList>
            <person name="Sheffer M."/>
        </authorList>
    </citation>
    <scope>NUCLEOTIDE SEQUENCE</scope>
</reference>
<evidence type="ECO:0000313" key="3">
    <source>
        <dbReference type="Proteomes" id="UP000807504"/>
    </source>
</evidence>
<dbReference type="Gene3D" id="2.60.40.10">
    <property type="entry name" value="Immunoglobulins"/>
    <property type="match status" value="1"/>
</dbReference>